<accession>Q6R5D7</accession>
<dbReference type="AGR" id="MGI:3641965"/>
<dbReference type="AlphaFoldDB" id="Q6R5D7"/>
<proteinExistence type="evidence at transcript level"/>
<protein>
    <submittedName>
        <fullName evidence="1">Uncharacterized protein</fullName>
    </submittedName>
</protein>
<sequence>MDMMGRFGETDDSPSTALVVFHIAARGQRFPFPHPHCHQAGHWLCRGGTQELQSPDLLVSLLVLPPLF</sequence>
<evidence type="ECO:0000313" key="1">
    <source>
        <dbReference type="EMBL" id="AAR87816.1"/>
    </source>
</evidence>
<reference evidence="1" key="1">
    <citation type="journal article" date="2003" name="PLoS Biol.">
        <title>Transcriptome analysis of mouse stem cells and early embryos.</title>
        <authorList>
            <person name="Sharov A.A."/>
            <person name="Piao Y."/>
            <person name="Matoba R."/>
            <person name="Dudekula D.B."/>
            <person name="Qian Y."/>
            <person name="VanBuren V."/>
            <person name="Falco G."/>
            <person name="Martin P.R."/>
            <person name="Stagg C.A."/>
            <person name="Bassey U.C."/>
            <person name="Wang Y."/>
            <person name="Carter M.G."/>
            <person name="Hamatani T."/>
            <person name="Aiba K."/>
            <person name="Akutsu H."/>
            <person name="Sharova L."/>
            <person name="Tanaka T.S."/>
            <person name="Kimber W.L."/>
            <person name="Yoshikawa T."/>
            <person name="Jaradat S.A."/>
            <person name="Pantano S."/>
            <person name="Nagaraja R."/>
            <person name="Boheler K.R."/>
            <person name="Taub D."/>
            <person name="Hodes R.J."/>
            <person name="Longo D.L."/>
            <person name="Schlessinger D."/>
            <person name="Keller J."/>
            <person name="Klotz E."/>
            <person name="Kelsoe G."/>
            <person name="Umezawa A."/>
            <person name="Vescovi A.L."/>
            <person name="Rossant J."/>
            <person name="Kunath T."/>
            <person name="Hogan B.L.M."/>
            <person name="Curci A."/>
            <person name="D'Urso M."/>
            <person name="Kelso J."/>
            <person name="Hide W."/>
            <person name="Ko M.S.H."/>
        </authorList>
    </citation>
    <scope>NUCLEOTIDE SEQUENCE</scope>
    <source>
        <strain evidence="1">CD1</strain>
    </source>
</reference>
<dbReference type="MGI" id="MGI:3641965">
    <property type="gene designation" value="Gm10158"/>
</dbReference>
<gene>
    <name evidence="2" type="primary">Gm10158</name>
</gene>
<dbReference type="EMBL" id="AY512946">
    <property type="protein sequence ID" value="AAR87816.1"/>
    <property type="molecule type" value="mRNA"/>
</dbReference>
<name>Q6R5D7_MOUSE</name>
<organism evidence="1">
    <name type="scientific">Mus musculus</name>
    <name type="common">Mouse</name>
    <dbReference type="NCBI Taxonomy" id="10090"/>
    <lineage>
        <taxon>Eukaryota</taxon>
        <taxon>Metazoa</taxon>
        <taxon>Chordata</taxon>
        <taxon>Craniata</taxon>
        <taxon>Vertebrata</taxon>
        <taxon>Euteleostomi</taxon>
        <taxon>Mammalia</taxon>
        <taxon>Eutheria</taxon>
        <taxon>Euarchontoglires</taxon>
        <taxon>Glires</taxon>
        <taxon>Rodentia</taxon>
        <taxon>Myomorpha</taxon>
        <taxon>Muroidea</taxon>
        <taxon>Muridae</taxon>
        <taxon>Murinae</taxon>
        <taxon>Mus</taxon>
        <taxon>Mus</taxon>
    </lineage>
</organism>
<evidence type="ECO:0000313" key="2">
    <source>
        <dbReference type="MGI" id="MGI:3641965"/>
    </source>
</evidence>